<reference evidence="2" key="1">
    <citation type="submission" date="2023-06" db="EMBL/GenBank/DDBJ databases">
        <title>Phylogenetic Diversity of Rhizobium strains.</title>
        <authorList>
            <person name="Moura F.T."/>
            <person name="Helene L.C.F."/>
            <person name="Hungria M."/>
        </authorList>
    </citation>
    <scope>NUCLEOTIDE SEQUENCE</scope>
    <source>
        <strain evidence="2">CCGE526</strain>
    </source>
</reference>
<dbReference type="RefSeq" id="WP_285872521.1">
    <property type="nucleotide sequence ID" value="NZ_JARFYM010000038.1"/>
</dbReference>
<feature type="domain" description="DUF2272" evidence="1">
    <location>
        <begin position="55"/>
        <end position="197"/>
    </location>
</feature>
<dbReference type="InterPro" id="IPR019262">
    <property type="entry name" value="DUF2272"/>
</dbReference>
<name>A0ABT7K3B4_9HYPH</name>
<accession>A0ABT7K3B4</accession>
<proteinExistence type="predicted"/>
<dbReference type="Proteomes" id="UP001172645">
    <property type="component" value="Unassembled WGS sequence"/>
</dbReference>
<sequence>MSINEELVRAAAQQWERWGFSVAPLHKPKAVVGSEEKQPFVGYVHDYWVVVNRPDRNGLTDKPWSAAFISFCFKTADPSNSFPYNEGHYGYCQKIMKGMKAENPKITIEKPADTVLELGDLIWAGRAGTGCGTPPGTYDAAMDALRKKDGFFCSHADIVVAIRPGEVDVIGGNVSDSVTKTTYVTSNGKIADPRHAWVGVIRNTI</sequence>
<comment type="caution">
    <text evidence="2">The sequence shown here is derived from an EMBL/GenBank/DDBJ whole genome shotgun (WGS) entry which is preliminary data.</text>
</comment>
<dbReference type="Pfam" id="PF10030">
    <property type="entry name" value="DUF2272"/>
    <property type="match status" value="1"/>
</dbReference>
<keyword evidence="3" id="KW-1185">Reference proteome</keyword>
<evidence type="ECO:0000313" key="3">
    <source>
        <dbReference type="Proteomes" id="UP001172645"/>
    </source>
</evidence>
<evidence type="ECO:0000259" key="1">
    <source>
        <dbReference type="Pfam" id="PF10030"/>
    </source>
</evidence>
<gene>
    <name evidence="2" type="ORF">PY649_29855</name>
</gene>
<dbReference type="EMBL" id="JARFYM010000038">
    <property type="protein sequence ID" value="MDL2403104.1"/>
    <property type="molecule type" value="Genomic_DNA"/>
</dbReference>
<evidence type="ECO:0000313" key="2">
    <source>
        <dbReference type="EMBL" id="MDL2403104.1"/>
    </source>
</evidence>
<protein>
    <submittedName>
        <fullName evidence="2">DUF2272 domain-containing protein</fullName>
    </submittedName>
</protein>
<organism evidence="2 3">
    <name type="scientific">Rhizobium mayense</name>
    <dbReference type="NCBI Taxonomy" id="1312184"/>
    <lineage>
        <taxon>Bacteria</taxon>
        <taxon>Pseudomonadati</taxon>
        <taxon>Pseudomonadota</taxon>
        <taxon>Alphaproteobacteria</taxon>
        <taxon>Hyphomicrobiales</taxon>
        <taxon>Rhizobiaceae</taxon>
        <taxon>Rhizobium/Agrobacterium group</taxon>
        <taxon>Rhizobium</taxon>
    </lineage>
</organism>